<proteinExistence type="predicted"/>
<dbReference type="RefSeq" id="WP_344048737.1">
    <property type="nucleotide sequence ID" value="NZ_BAAAPB010000008.1"/>
</dbReference>
<reference evidence="2 3" key="1">
    <citation type="journal article" date="2019" name="Int. J. Syst. Evol. Microbiol.">
        <title>The Global Catalogue of Microorganisms (GCM) 10K type strain sequencing project: providing services to taxonomists for standard genome sequencing and annotation.</title>
        <authorList>
            <consortium name="The Broad Institute Genomics Platform"/>
            <consortium name="The Broad Institute Genome Sequencing Center for Infectious Disease"/>
            <person name="Wu L."/>
            <person name="Ma J."/>
        </authorList>
    </citation>
    <scope>NUCLEOTIDE SEQUENCE [LARGE SCALE GENOMIC DNA]</scope>
    <source>
        <strain evidence="2 3">JCM 15309</strain>
    </source>
</reference>
<dbReference type="InterPro" id="IPR014922">
    <property type="entry name" value="YdhG-like"/>
</dbReference>
<keyword evidence="3" id="KW-1185">Reference proteome</keyword>
<dbReference type="SUPFAM" id="SSF159888">
    <property type="entry name" value="YdhG-like"/>
    <property type="match status" value="1"/>
</dbReference>
<dbReference type="EMBL" id="BAAAPB010000008">
    <property type="protein sequence ID" value="GAA1978072.1"/>
    <property type="molecule type" value="Genomic_DNA"/>
</dbReference>
<organism evidence="2 3">
    <name type="scientific">Nocardioides panacihumi</name>
    <dbReference type="NCBI Taxonomy" id="400774"/>
    <lineage>
        <taxon>Bacteria</taxon>
        <taxon>Bacillati</taxon>
        <taxon>Actinomycetota</taxon>
        <taxon>Actinomycetes</taxon>
        <taxon>Propionibacteriales</taxon>
        <taxon>Nocardioidaceae</taxon>
        <taxon>Nocardioides</taxon>
    </lineage>
</organism>
<feature type="domain" description="YdhG-like" evidence="1">
    <location>
        <begin position="24"/>
        <end position="118"/>
    </location>
</feature>
<evidence type="ECO:0000313" key="2">
    <source>
        <dbReference type="EMBL" id="GAA1978072.1"/>
    </source>
</evidence>
<protein>
    <recommendedName>
        <fullName evidence="1">YdhG-like domain-containing protein</fullName>
    </recommendedName>
</protein>
<dbReference type="Proteomes" id="UP001500571">
    <property type="component" value="Unassembled WGS sequence"/>
</dbReference>
<evidence type="ECO:0000259" key="1">
    <source>
        <dbReference type="Pfam" id="PF08818"/>
    </source>
</evidence>
<dbReference type="Gene3D" id="3.90.1150.200">
    <property type="match status" value="1"/>
</dbReference>
<dbReference type="Pfam" id="PF08818">
    <property type="entry name" value="DUF1801"/>
    <property type="match status" value="1"/>
</dbReference>
<evidence type="ECO:0000313" key="3">
    <source>
        <dbReference type="Proteomes" id="UP001500571"/>
    </source>
</evidence>
<name>A0ABN2S071_9ACTN</name>
<accession>A0ABN2S071</accession>
<comment type="caution">
    <text evidence="2">The sequence shown here is derived from an EMBL/GenBank/DDBJ whole genome shotgun (WGS) entry which is preliminary data.</text>
</comment>
<gene>
    <name evidence="2" type="ORF">GCM10009798_44120</name>
</gene>
<sequence length="134" mass="15020">MGGPADPRRHPGVDAYLADLPDWQRELCTELRRTVHEADPEIQETVKRTVRPYFVLEGNVCALLATKDHVNLFLYDPTVPDPHRIINQGHDNATARAIQIYEGDGFDRAALIELLRAIVANNRAGGWRRLAQGA</sequence>